<feature type="compositionally biased region" description="Polar residues" evidence="2">
    <location>
        <begin position="788"/>
        <end position="801"/>
    </location>
</feature>
<feature type="compositionally biased region" description="Polar residues" evidence="2">
    <location>
        <begin position="27"/>
        <end position="36"/>
    </location>
</feature>
<evidence type="ECO:0000256" key="1">
    <source>
        <dbReference type="ARBA" id="ARBA00008874"/>
    </source>
</evidence>
<dbReference type="InterPro" id="IPR047173">
    <property type="entry name" value="STRAD_A/B-like"/>
</dbReference>
<dbReference type="GO" id="GO:0004672">
    <property type="term" value="F:protein kinase activity"/>
    <property type="evidence" value="ECO:0007669"/>
    <property type="project" value="InterPro"/>
</dbReference>
<dbReference type="PANTHER" id="PTHR48014:SF21">
    <property type="entry name" value="SERINE_THREONINE-PROTEIN KINASE FRAY2"/>
    <property type="match status" value="1"/>
</dbReference>
<dbReference type="PANTHER" id="PTHR48014">
    <property type="entry name" value="SERINE/THREONINE-PROTEIN KINASE FRAY2"/>
    <property type="match status" value="1"/>
</dbReference>
<feature type="compositionally biased region" description="Low complexity" evidence="2">
    <location>
        <begin position="40"/>
        <end position="49"/>
    </location>
</feature>
<dbReference type="SMART" id="SM00220">
    <property type="entry name" value="S_TKc"/>
    <property type="match status" value="1"/>
</dbReference>
<reference evidence="4 5" key="1">
    <citation type="submission" date="2017-08" db="EMBL/GenBank/DDBJ databases">
        <title>Acidophilic green algal genome provides insights into adaptation to an acidic environment.</title>
        <authorList>
            <person name="Hirooka S."/>
            <person name="Hirose Y."/>
            <person name="Kanesaki Y."/>
            <person name="Higuchi S."/>
            <person name="Fujiwara T."/>
            <person name="Onuma R."/>
            <person name="Era A."/>
            <person name="Ohbayashi R."/>
            <person name="Uzuka A."/>
            <person name="Nozaki H."/>
            <person name="Yoshikawa H."/>
            <person name="Miyagishima S.Y."/>
        </authorList>
    </citation>
    <scope>NUCLEOTIDE SEQUENCE [LARGE SCALE GENOMIC DNA]</scope>
    <source>
        <strain evidence="4 5">NIES-2499</strain>
    </source>
</reference>
<organism evidence="4 5">
    <name type="scientific">Chlamydomonas eustigma</name>
    <dbReference type="NCBI Taxonomy" id="1157962"/>
    <lineage>
        <taxon>Eukaryota</taxon>
        <taxon>Viridiplantae</taxon>
        <taxon>Chlorophyta</taxon>
        <taxon>core chlorophytes</taxon>
        <taxon>Chlorophyceae</taxon>
        <taxon>CS clade</taxon>
        <taxon>Chlamydomonadales</taxon>
        <taxon>Chlamydomonadaceae</taxon>
        <taxon>Chlamydomonas</taxon>
    </lineage>
</organism>
<dbReference type="EMBL" id="BEGY01000039">
    <property type="protein sequence ID" value="GAX79145.1"/>
    <property type="molecule type" value="Genomic_DNA"/>
</dbReference>
<evidence type="ECO:0000313" key="5">
    <source>
        <dbReference type="Proteomes" id="UP000232323"/>
    </source>
</evidence>
<feature type="domain" description="Protein kinase" evidence="3">
    <location>
        <begin position="81"/>
        <end position="373"/>
    </location>
</feature>
<feature type="compositionally biased region" description="Low complexity" evidence="2">
    <location>
        <begin position="489"/>
        <end position="509"/>
    </location>
</feature>
<evidence type="ECO:0000259" key="3">
    <source>
        <dbReference type="PROSITE" id="PS50011"/>
    </source>
</evidence>
<dbReference type="PROSITE" id="PS50011">
    <property type="entry name" value="PROTEIN_KINASE_DOM"/>
    <property type="match status" value="1"/>
</dbReference>
<feature type="region of interest" description="Disordered" evidence="2">
    <location>
        <begin position="783"/>
        <end position="815"/>
    </location>
</feature>
<feature type="region of interest" description="Disordered" evidence="2">
    <location>
        <begin position="1"/>
        <end position="53"/>
    </location>
</feature>
<dbReference type="Gene3D" id="1.10.510.10">
    <property type="entry name" value="Transferase(Phosphotransferase) domain 1"/>
    <property type="match status" value="1"/>
</dbReference>
<dbReference type="InterPro" id="IPR000719">
    <property type="entry name" value="Prot_kinase_dom"/>
</dbReference>
<dbReference type="GO" id="GO:0043539">
    <property type="term" value="F:protein serine/threonine kinase activator activity"/>
    <property type="evidence" value="ECO:0007669"/>
    <property type="project" value="InterPro"/>
</dbReference>
<proteinExistence type="inferred from homology"/>
<comment type="caution">
    <text evidence="4">The sequence shown here is derived from an EMBL/GenBank/DDBJ whole genome shotgun (WGS) entry which is preliminary data.</text>
</comment>
<gene>
    <name evidence="4" type="ORF">CEUSTIGMA_g6585.t1</name>
</gene>
<name>A0A250X7V1_9CHLO</name>
<dbReference type="Pfam" id="PF00069">
    <property type="entry name" value="Pkinase"/>
    <property type="match status" value="1"/>
</dbReference>
<dbReference type="Proteomes" id="UP000232323">
    <property type="component" value="Unassembled WGS sequence"/>
</dbReference>
<sequence>MFRRSKSQIPLPDKPDVSGPAFIASKTGHTGQQASTGAGLIPSPSLPSLNSRPKIPSFASDRIESVRDSACKTYPTGASSYELLEECGSGMSATVFRSLCKPLNVIVAIKRCSLASLEAQLDELMQETQLMASYSHSNILPLHCSFVDGNFLYIVMPYMTVSTGGSIAHIMKYKHAHGLEEPVISTIMLSVLKALQYIHRQGGIHRDVKAGNILVSGDGQVMLGDMGVSATMQRVSSWGNETMARMSLVGSPCWMAPEVLEQDAGYDESADLWSFGITLLELAHGHAPFASYPPLKVLMMTLQNPPTADLLDNPQEANRRGLGPFNAPSIYDTKNRPRPRAYSRHMKEVIALCLQRDPNLRPSAKALLNHKFFKQARDNAYLKKHLLQGLPILPQRVQNIRRGKDDAATCTPENQKRLMMSYESYLGSVTDWNFNLPVEAVQQQQVKLAMLEGCTSEDSLHHNPNLGVKPPSMPSFQDVDLGDRQCPQSISPSSSEDLSNNSPYYGSPPSQLVEVAMEAALEEAVRISSSSNVQPHLLQEGVIPHSEPTCEGIDSEPTCEVIELQLGRFHVLEPSPSKSAALKIPTSPATVAAAAAISAKYLASQGLVSGKRILSSQVASGSQTVCFADQSLGDPCVSGESVQDWLDSNSTTDGAVLVRRVGQHARGHLHAAASMQALPLCGQHACPGEEHRRAATKMGRSKSTDPVSFPLLVPSENIENTGFVLKFPEKGIVDSAASEVDWAKATGCTSGSSEVTLRSFLSDGAPPLGMEVASGIRLDSKPGESVLVTESRSSQRDTAASVQRRGRFTIRPEGV</sequence>
<dbReference type="GO" id="GO:0005524">
    <property type="term" value="F:ATP binding"/>
    <property type="evidence" value="ECO:0007669"/>
    <property type="project" value="InterPro"/>
</dbReference>
<dbReference type="SUPFAM" id="SSF56112">
    <property type="entry name" value="Protein kinase-like (PK-like)"/>
    <property type="match status" value="1"/>
</dbReference>
<feature type="region of interest" description="Disordered" evidence="2">
    <location>
        <begin position="460"/>
        <end position="509"/>
    </location>
</feature>
<dbReference type="STRING" id="1157962.A0A250X7V1"/>
<dbReference type="Gene3D" id="3.30.200.20">
    <property type="entry name" value="Phosphorylase Kinase, domain 1"/>
    <property type="match status" value="1"/>
</dbReference>
<accession>A0A250X7V1</accession>
<dbReference type="OrthoDB" id="248923at2759"/>
<evidence type="ECO:0000313" key="4">
    <source>
        <dbReference type="EMBL" id="GAX79145.1"/>
    </source>
</evidence>
<evidence type="ECO:0000256" key="2">
    <source>
        <dbReference type="SAM" id="MobiDB-lite"/>
    </source>
</evidence>
<keyword evidence="5" id="KW-1185">Reference proteome</keyword>
<dbReference type="AlphaFoldDB" id="A0A250X7V1"/>
<protein>
    <recommendedName>
        <fullName evidence="3">Protein kinase domain-containing protein</fullName>
    </recommendedName>
</protein>
<comment type="similarity">
    <text evidence="1">Belongs to the protein kinase superfamily. STE Ser/Thr protein kinase family. STE20 subfamily.</text>
</comment>
<dbReference type="InterPro" id="IPR011009">
    <property type="entry name" value="Kinase-like_dom_sf"/>
</dbReference>